<dbReference type="KEGG" id="cre:CHLRE_09g402293v5"/>
<accession>A0A2K3DF36</accession>
<organism evidence="1 2">
    <name type="scientific">Chlamydomonas reinhardtii</name>
    <name type="common">Chlamydomonas smithii</name>
    <dbReference type="NCBI Taxonomy" id="3055"/>
    <lineage>
        <taxon>Eukaryota</taxon>
        <taxon>Viridiplantae</taxon>
        <taxon>Chlorophyta</taxon>
        <taxon>core chlorophytes</taxon>
        <taxon>Chlorophyceae</taxon>
        <taxon>CS clade</taxon>
        <taxon>Chlamydomonadales</taxon>
        <taxon>Chlamydomonadaceae</taxon>
        <taxon>Chlamydomonas</taxon>
    </lineage>
</organism>
<name>A0A2K3DF36_CHLRE</name>
<reference evidence="1 2" key="1">
    <citation type="journal article" date="2007" name="Science">
        <title>The Chlamydomonas genome reveals the evolution of key animal and plant functions.</title>
        <authorList>
            <person name="Merchant S.S."/>
            <person name="Prochnik S.E."/>
            <person name="Vallon O."/>
            <person name="Harris E.H."/>
            <person name="Karpowicz S.J."/>
            <person name="Witman G.B."/>
            <person name="Terry A."/>
            <person name="Salamov A."/>
            <person name="Fritz-Laylin L.K."/>
            <person name="Marechal-Drouard L."/>
            <person name="Marshall W.F."/>
            <person name="Qu L.H."/>
            <person name="Nelson D.R."/>
            <person name="Sanderfoot A.A."/>
            <person name="Spalding M.H."/>
            <person name="Kapitonov V.V."/>
            <person name="Ren Q."/>
            <person name="Ferris P."/>
            <person name="Lindquist E."/>
            <person name="Shapiro H."/>
            <person name="Lucas S.M."/>
            <person name="Grimwood J."/>
            <person name="Schmutz J."/>
            <person name="Cardol P."/>
            <person name="Cerutti H."/>
            <person name="Chanfreau G."/>
            <person name="Chen C.L."/>
            <person name="Cognat V."/>
            <person name="Croft M.T."/>
            <person name="Dent R."/>
            <person name="Dutcher S."/>
            <person name="Fernandez E."/>
            <person name="Fukuzawa H."/>
            <person name="Gonzalez-Ballester D."/>
            <person name="Gonzalez-Halphen D."/>
            <person name="Hallmann A."/>
            <person name="Hanikenne M."/>
            <person name="Hippler M."/>
            <person name="Inwood W."/>
            <person name="Jabbari K."/>
            <person name="Kalanon M."/>
            <person name="Kuras R."/>
            <person name="Lefebvre P.A."/>
            <person name="Lemaire S.D."/>
            <person name="Lobanov A.V."/>
            <person name="Lohr M."/>
            <person name="Manuell A."/>
            <person name="Meier I."/>
            <person name="Mets L."/>
            <person name="Mittag M."/>
            <person name="Mittelmeier T."/>
            <person name="Moroney J.V."/>
            <person name="Moseley J."/>
            <person name="Napoli C."/>
            <person name="Nedelcu A.M."/>
            <person name="Niyogi K."/>
            <person name="Novoselov S.V."/>
            <person name="Paulsen I.T."/>
            <person name="Pazour G."/>
            <person name="Purton S."/>
            <person name="Ral J.P."/>
            <person name="Riano-Pachon D.M."/>
            <person name="Riekhof W."/>
            <person name="Rymarquis L."/>
            <person name="Schroda M."/>
            <person name="Stern D."/>
            <person name="Umen J."/>
            <person name="Willows R."/>
            <person name="Wilson N."/>
            <person name="Zimmer S.L."/>
            <person name="Allmer J."/>
            <person name="Balk J."/>
            <person name="Bisova K."/>
            <person name="Chen C.J."/>
            <person name="Elias M."/>
            <person name="Gendler K."/>
            <person name="Hauser C."/>
            <person name="Lamb M.R."/>
            <person name="Ledford H."/>
            <person name="Long J.C."/>
            <person name="Minagawa J."/>
            <person name="Page M.D."/>
            <person name="Pan J."/>
            <person name="Pootakham W."/>
            <person name="Roje S."/>
            <person name="Rose A."/>
            <person name="Stahlberg E."/>
            <person name="Terauchi A.M."/>
            <person name="Yang P."/>
            <person name="Ball S."/>
            <person name="Bowler C."/>
            <person name="Dieckmann C.L."/>
            <person name="Gladyshev V.N."/>
            <person name="Green P."/>
            <person name="Jorgensen R."/>
            <person name="Mayfield S."/>
            <person name="Mueller-Roeber B."/>
            <person name="Rajamani S."/>
            <person name="Sayre R.T."/>
            <person name="Brokstein P."/>
            <person name="Dubchak I."/>
            <person name="Goodstein D."/>
            <person name="Hornick L."/>
            <person name="Huang Y.W."/>
            <person name="Jhaveri J."/>
            <person name="Luo Y."/>
            <person name="Martinez D."/>
            <person name="Ngau W.C."/>
            <person name="Otillar B."/>
            <person name="Poliakov A."/>
            <person name="Porter A."/>
            <person name="Szajkowski L."/>
            <person name="Werner G."/>
            <person name="Zhou K."/>
            <person name="Grigoriev I.V."/>
            <person name="Rokhsar D.S."/>
            <person name="Grossman A.R."/>
        </authorList>
    </citation>
    <scope>NUCLEOTIDE SEQUENCE [LARGE SCALE GENOMIC DNA]</scope>
    <source>
        <strain evidence="2">CC-503</strain>
    </source>
</reference>
<protein>
    <submittedName>
        <fullName evidence="1">Uncharacterized protein</fullName>
    </submittedName>
</protein>
<evidence type="ECO:0000313" key="1">
    <source>
        <dbReference type="EMBL" id="PNW79148.1"/>
    </source>
</evidence>
<sequence length="82" mass="8617">MSPPPMSPPPHLPAFSPIFPLLSPPSPLAASSPSRLLLTLSPPPHPFIHHASAVFAEVYGWLNAARPHPATSLRTSPVSSSP</sequence>
<gene>
    <name evidence="1" type="ORF">CHLRE_09g402293v5</name>
</gene>
<dbReference type="AlphaFoldDB" id="A0A2K3DF36"/>
<proteinExistence type="predicted"/>
<evidence type="ECO:0000313" key="2">
    <source>
        <dbReference type="Proteomes" id="UP000006906"/>
    </source>
</evidence>
<dbReference type="GeneID" id="66054808"/>
<dbReference type="RefSeq" id="XP_042921422.1">
    <property type="nucleotide sequence ID" value="XM_043066066.1"/>
</dbReference>
<keyword evidence="2" id="KW-1185">Reference proteome</keyword>
<dbReference type="Proteomes" id="UP000006906">
    <property type="component" value="Chromosome 9"/>
</dbReference>
<dbReference type="EMBL" id="CM008970">
    <property type="protein sequence ID" value="PNW79148.1"/>
    <property type="molecule type" value="Genomic_DNA"/>
</dbReference>
<dbReference type="Gramene" id="PNW79148">
    <property type="protein sequence ID" value="PNW79148"/>
    <property type="gene ID" value="CHLRE_09g402293v5"/>
</dbReference>
<dbReference type="InParanoid" id="A0A2K3DF36"/>